<dbReference type="Proteomes" id="UP001363151">
    <property type="component" value="Unassembled WGS sequence"/>
</dbReference>
<feature type="compositionally biased region" description="Low complexity" evidence="1">
    <location>
        <begin position="128"/>
        <end position="142"/>
    </location>
</feature>
<gene>
    <name evidence="2" type="ORF">SO694_00002111</name>
</gene>
<proteinExistence type="predicted"/>
<accession>A0ABR1GCQ6</accession>
<comment type="caution">
    <text evidence="2">The sequence shown here is derived from an EMBL/GenBank/DDBJ whole genome shotgun (WGS) entry which is preliminary data.</text>
</comment>
<feature type="compositionally biased region" description="Basic and acidic residues" evidence="1">
    <location>
        <begin position="44"/>
        <end position="58"/>
    </location>
</feature>
<dbReference type="EMBL" id="JBBJCI010000034">
    <property type="protein sequence ID" value="KAK7253662.1"/>
    <property type="molecule type" value="Genomic_DNA"/>
</dbReference>
<feature type="compositionally biased region" description="Basic and acidic residues" evidence="1">
    <location>
        <begin position="112"/>
        <end position="127"/>
    </location>
</feature>
<protein>
    <submittedName>
        <fullName evidence="2">Uncharacterized protein</fullName>
    </submittedName>
</protein>
<evidence type="ECO:0000313" key="2">
    <source>
        <dbReference type="EMBL" id="KAK7253662.1"/>
    </source>
</evidence>
<keyword evidence="3" id="KW-1185">Reference proteome</keyword>
<name>A0ABR1GCQ6_AURAN</name>
<sequence>MLVKRVAPQTQTFPLHIFGRVSSEGGRSLLSHLKRCSSHHARPHAADRGRRDEHDEQPGGHPRRRDADARAVERSAAAAPVRRAGLGAVRLRERPAQRERGRPRQRPAARVGRRDAERARARPREQPARAAASGRPATATGARRVDGATFGARRHEFEHRVTALEELYVGRDLIAPAWLRVSTTPWTGLKAATGGYGREVHGTSISAEFPAFAHIAAVDGFDIGGATLVKRTRRPPKQPKMKTATSADSPDWFQTTATRAWKTGKYAAQKHRAVVSRNQVLLEPLQQSLGADSWCFRDTFNWNSARNSQPVGR</sequence>
<feature type="compositionally biased region" description="Basic and acidic residues" evidence="1">
    <location>
        <begin position="90"/>
        <end position="102"/>
    </location>
</feature>
<feature type="region of interest" description="Disordered" evidence="1">
    <location>
        <begin position="35"/>
        <end position="145"/>
    </location>
</feature>
<evidence type="ECO:0000313" key="3">
    <source>
        <dbReference type="Proteomes" id="UP001363151"/>
    </source>
</evidence>
<reference evidence="2 3" key="1">
    <citation type="submission" date="2024-03" db="EMBL/GenBank/DDBJ databases">
        <title>Aureococcus anophagefferens CCMP1851 and Kratosvirus quantuckense: Draft genome of a second virus-susceptible host strain in the model system.</title>
        <authorList>
            <person name="Chase E."/>
            <person name="Truchon A.R."/>
            <person name="Schepens W."/>
            <person name="Wilhelm S.W."/>
        </authorList>
    </citation>
    <scope>NUCLEOTIDE SEQUENCE [LARGE SCALE GENOMIC DNA]</scope>
    <source>
        <strain evidence="2 3">CCMP1851</strain>
    </source>
</reference>
<evidence type="ECO:0000256" key="1">
    <source>
        <dbReference type="SAM" id="MobiDB-lite"/>
    </source>
</evidence>
<feature type="compositionally biased region" description="Low complexity" evidence="1">
    <location>
        <begin position="74"/>
        <end position="89"/>
    </location>
</feature>
<organism evidence="2 3">
    <name type="scientific">Aureococcus anophagefferens</name>
    <name type="common">Harmful bloom alga</name>
    <dbReference type="NCBI Taxonomy" id="44056"/>
    <lineage>
        <taxon>Eukaryota</taxon>
        <taxon>Sar</taxon>
        <taxon>Stramenopiles</taxon>
        <taxon>Ochrophyta</taxon>
        <taxon>Pelagophyceae</taxon>
        <taxon>Pelagomonadales</taxon>
        <taxon>Pelagomonadaceae</taxon>
        <taxon>Aureococcus</taxon>
    </lineage>
</organism>